<protein>
    <recommendedName>
        <fullName evidence="8">alpha-1,2-Mannosidase</fullName>
        <ecNumber evidence="8">3.2.1.-</ecNumber>
    </recommendedName>
</protein>
<dbReference type="GO" id="GO:0005509">
    <property type="term" value="F:calcium ion binding"/>
    <property type="evidence" value="ECO:0007669"/>
    <property type="project" value="InterPro"/>
</dbReference>
<dbReference type="GO" id="GO:0005975">
    <property type="term" value="P:carbohydrate metabolic process"/>
    <property type="evidence" value="ECO:0007669"/>
    <property type="project" value="InterPro"/>
</dbReference>
<comment type="caution">
    <text evidence="11">The sequence shown here is derived from an EMBL/GenBank/DDBJ whole genome shotgun (WGS) entry which is preliminary data.</text>
</comment>
<dbReference type="InterPro" id="IPR036026">
    <property type="entry name" value="Seven-hairpin_glycosidases"/>
</dbReference>
<feature type="chain" id="PRO_5017460025" description="alpha-1,2-Mannosidase" evidence="10">
    <location>
        <begin position="18"/>
        <end position="1184"/>
    </location>
</feature>
<keyword evidence="8" id="KW-0326">Glycosidase</keyword>
<evidence type="ECO:0000256" key="8">
    <source>
        <dbReference type="RuleBase" id="RU361193"/>
    </source>
</evidence>
<reference evidence="11 12" key="1">
    <citation type="submission" date="2018-08" db="EMBL/GenBank/DDBJ databases">
        <title>Aphanomyces genome sequencing and annotation.</title>
        <authorList>
            <person name="Minardi D."/>
            <person name="Oidtmann B."/>
            <person name="Van Der Giezen M."/>
            <person name="Studholme D.J."/>
        </authorList>
    </citation>
    <scope>NUCLEOTIDE SEQUENCE [LARGE SCALE GENOMIC DNA]</scope>
    <source>
        <strain evidence="11 12">Yx</strain>
    </source>
</reference>
<keyword evidence="6" id="KW-0479">Metal-binding</keyword>
<feature type="disulfide bond" evidence="7">
    <location>
        <begin position="1016"/>
        <end position="1049"/>
    </location>
</feature>
<dbReference type="GO" id="GO:0004571">
    <property type="term" value="F:mannosyl-oligosaccharide 1,2-alpha-mannosidase activity"/>
    <property type="evidence" value="ECO:0007669"/>
    <property type="project" value="InterPro"/>
</dbReference>
<dbReference type="Proteomes" id="UP000266239">
    <property type="component" value="Unassembled WGS sequence"/>
</dbReference>
<dbReference type="Pfam" id="PF01532">
    <property type="entry name" value="Glyco_hydro_47"/>
    <property type="match status" value="2"/>
</dbReference>
<evidence type="ECO:0000256" key="9">
    <source>
        <dbReference type="SAM" id="MobiDB-lite"/>
    </source>
</evidence>
<feature type="signal peptide" evidence="10">
    <location>
        <begin position="1"/>
        <end position="17"/>
    </location>
</feature>
<dbReference type="EC" id="3.2.1.-" evidence="8"/>
<comment type="cofactor">
    <cofactor evidence="1 6">
        <name>Ca(2+)</name>
        <dbReference type="ChEBI" id="CHEBI:29108"/>
    </cofactor>
</comment>
<feature type="region of interest" description="Disordered" evidence="9">
    <location>
        <begin position="119"/>
        <end position="153"/>
    </location>
</feature>
<keyword evidence="6" id="KW-0106">Calcium</keyword>
<evidence type="ECO:0000256" key="10">
    <source>
        <dbReference type="SAM" id="SignalP"/>
    </source>
</evidence>
<comment type="pathway">
    <text evidence="2">Protein modification; protein glycosylation.</text>
</comment>
<feature type="compositionally biased region" description="Low complexity" evidence="9">
    <location>
        <begin position="125"/>
        <end position="144"/>
    </location>
</feature>
<dbReference type="PRINTS" id="PR00747">
    <property type="entry name" value="GLYHDRLASE47"/>
</dbReference>
<accession>A0A397BPT9</accession>
<dbReference type="SUPFAM" id="SSF48225">
    <property type="entry name" value="Seven-hairpin glycosidases"/>
    <property type="match status" value="2"/>
</dbReference>
<evidence type="ECO:0000313" key="12">
    <source>
        <dbReference type="Proteomes" id="UP000266239"/>
    </source>
</evidence>
<sequence>MFHPLLQFLCLLGNGMAPTSKVRVQLFVCCLVLFVLAQGYILRRLSVEPKALTTSSSHDDVIPHLRGGLAAVTSPVSELNDEAIENQARDATARPSEGPWHVGVPSISQAATSSPLLNEHDQVETTPTTPTSSQTSSPTSRNPTAAVGAFVPHPDVGVDDVQRSRMLAIRSAMQHAWSGYETHAFGADEVGPVSGDRKQDVWGGLGVTLVDALDTLYIMGMARARDWVEMELDFTHLGKDGDNISVFEITIRELGGLLSAYDLSGDDAFRARAVELGDLLLPAFANGIFYTQFNVFKQTKTMNGWTGYRGLLADLGTLQLELRRLSDVSGNPIYAERGDAFYDIVQREGSYEHTGLFPVHFEVESGTFSMTNSLITIGALGDSFYEYLLKVWLYSGQRQSDAFLRDLYNDAVQGIETSLLRYSKPDDAYYLQEVTIPGFSGQPKQDHLLCFVPGMLALGTLTDTDPARVVKHLDMAKKLMKTCYNLYSRQPTGLAPDIVMFPGFAVADSRYRLRPETVESLMYLYRVTKDPMYQDWGWQIFKAIEKHAKTSFGYGAVLNVDSAAASHVEDKMESFFLAETLKYHYLLQSAPSFVPLDKFVFNTEAHPFRTLASCYPVDWVDLTGITRLTVNSKAQRRAVELSMQFPNRLKIPLVLVLVALFVGLQIYIVSRLDISPTAGPSFDAFSRPRRWKPSPSPIVVTEKSAAANFAPRQKFIPLPHEGVDETQIARQDAIRRAMQHAWSGYETRAFGADEVAPVSGERRQNVWGGIGVTLVDSLDTLYIMGMHDEFQRARDWVANELEFSHLGRDGDTISVFEVIIRELGGLLSAYDLSQDNLFKAKAVELADLLLPAYEDQVFYTKLNVFTKRKSMNHWTHYRAFLADVGTLQLEMRYLSDITGNSEYAEKVSSPSIREGSYEHTGLFPVHFEPDSGTFSRSDTFVTIGALGDSFYEYLLKVWLYSGKRADDLFLRQLYDDAVAGMEKHLYVHSVPDDAYFLQELRIPQMEGTPQQDHLLCFVPGMLALGSVGETNATKAAVHLDMATKLMHTCVSYYTRQPTGLAPDLMHFPGFDVLSSIYKLRPETVESLMYMYRVTHDPIYREWGWAMFEAIEKHAKTTFGYGAVRNVHNLTDAFIEDKMESFFLAETLKYHYLLQSAPSFVPLDQYVFNTEAHPLRMNRSPATTN</sequence>
<dbReference type="InterPro" id="IPR050749">
    <property type="entry name" value="Glycosyl_Hydrolase_47"/>
</dbReference>
<evidence type="ECO:0000256" key="1">
    <source>
        <dbReference type="ARBA" id="ARBA00001913"/>
    </source>
</evidence>
<proteinExistence type="inferred from homology"/>
<dbReference type="Gene3D" id="1.50.10.10">
    <property type="match status" value="2"/>
</dbReference>
<keyword evidence="4 8" id="KW-0378">Hydrolase</keyword>
<dbReference type="EMBL" id="QUTA01003712">
    <property type="protein sequence ID" value="RHY22478.1"/>
    <property type="molecule type" value="Genomic_DNA"/>
</dbReference>
<evidence type="ECO:0000256" key="2">
    <source>
        <dbReference type="ARBA" id="ARBA00004922"/>
    </source>
</evidence>
<gene>
    <name evidence="11" type="ORF">DYB25_006835</name>
</gene>
<feature type="binding site" evidence="6">
    <location>
        <position position="1169"/>
    </location>
    <ligand>
        <name>Ca(2+)</name>
        <dbReference type="ChEBI" id="CHEBI:29108"/>
    </ligand>
</feature>
<evidence type="ECO:0000256" key="6">
    <source>
        <dbReference type="PIRSR" id="PIRSR601382-2"/>
    </source>
</evidence>
<dbReference type="VEuPathDB" id="FungiDB:H257_07995"/>
<dbReference type="AlphaFoldDB" id="A0A397BPT9"/>
<evidence type="ECO:0000256" key="5">
    <source>
        <dbReference type="ARBA" id="ARBA00023157"/>
    </source>
</evidence>
<organism evidence="11 12">
    <name type="scientific">Aphanomyces astaci</name>
    <name type="common">Crayfish plague agent</name>
    <dbReference type="NCBI Taxonomy" id="112090"/>
    <lineage>
        <taxon>Eukaryota</taxon>
        <taxon>Sar</taxon>
        <taxon>Stramenopiles</taxon>
        <taxon>Oomycota</taxon>
        <taxon>Saprolegniomycetes</taxon>
        <taxon>Saprolegniales</taxon>
        <taxon>Verrucalvaceae</taxon>
        <taxon>Aphanomyces</taxon>
    </lineage>
</organism>
<dbReference type="PANTHER" id="PTHR11742:SF6">
    <property type="entry name" value="MANNOSYL-OLIGOSACCHARIDE ALPHA-1,2-MANNOSIDASE IA-RELATED"/>
    <property type="match status" value="1"/>
</dbReference>
<evidence type="ECO:0000313" key="11">
    <source>
        <dbReference type="EMBL" id="RHY22478.1"/>
    </source>
</evidence>
<evidence type="ECO:0000256" key="7">
    <source>
        <dbReference type="PIRSR" id="PIRSR601382-3"/>
    </source>
</evidence>
<evidence type="ECO:0000256" key="3">
    <source>
        <dbReference type="ARBA" id="ARBA00007658"/>
    </source>
</evidence>
<dbReference type="InterPro" id="IPR012341">
    <property type="entry name" value="6hp_glycosidase-like_sf"/>
</dbReference>
<dbReference type="GO" id="GO:0000139">
    <property type="term" value="C:Golgi membrane"/>
    <property type="evidence" value="ECO:0007669"/>
    <property type="project" value="TreeGrafter"/>
</dbReference>
<keyword evidence="5 7" id="KW-1015">Disulfide bond</keyword>
<keyword evidence="10" id="KW-0732">Signal</keyword>
<name>A0A397BPT9_APHAT</name>
<dbReference type="GO" id="GO:0005783">
    <property type="term" value="C:endoplasmic reticulum"/>
    <property type="evidence" value="ECO:0007669"/>
    <property type="project" value="TreeGrafter"/>
</dbReference>
<dbReference type="InterPro" id="IPR001382">
    <property type="entry name" value="Glyco_hydro_47"/>
</dbReference>
<evidence type="ECO:0000256" key="4">
    <source>
        <dbReference type="ARBA" id="ARBA00022801"/>
    </source>
</evidence>
<comment type="similarity">
    <text evidence="3 8">Belongs to the glycosyl hydrolase 47 family.</text>
</comment>
<dbReference type="PANTHER" id="PTHR11742">
    <property type="entry name" value="MANNOSYL-OLIGOSACCHARIDE ALPHA-1,2-MANNOSIDASE-RELATED"/>
    <property type="match status" value="1"/>
</dbReference>
<dbReference type="VEuPathDB" id="FungiDB:H257_07996"/>